<name>A0A1M5CXB4_9BACT</name>
<proteinExistence type="predicted"/>
<dbReference type="Proteomes" id="UP000184164">
    <property type="component" value="Unassembled WGS sequence"/>
</dbReference>
<sequence length="299" mass="33419">MKPHVVLLFLLFLICQTSSGQIFRYRLSANAGAFLGEPGKAEIDYPMKDELSNPGSEEFSPVFKPGVELEIMAPVTPDFELGVQFGYLRVSGHTPSPPLYNFFLSRYNPLPNSYKYPDKALIFDTNLLNILGTARFYILPVKNNVNIFAKALAGVTFTGTDFTFHNPVYRVEYDVGVLYSRGTRNSDDPKTAAITGGLGLGATYRLSDKFDIYFDATALLVNSDIVNGVPNYNYINKNGQTSMERTNSPAAVAQASIGLVYSAIPDRRFNKSNFTRSSRMNKNIFHKKRKGKPFSKRRK</sequence>
<evidence type="ECO:0008006" key="4">
    <source>
        <dbReference type="Google" id="ProtNLM"/>
    </source>
</evidence>
<dbReference type="AlphaFoldDB" id="A0A1M5CXB4"/>
<dbReference type="EMBL" id="FQUM01000006">
    <property type="protein sequence ID" value="SHF59311.1"/>
    <property type="molecule type" value="Genomic_DNA"/>
</dbReference>
<evidence type="ECO:0000313" key="2">
    <source>
        <dbReference type="EMBL" id="SHF59311.1"/>
    </source>
</evidence>
<evidence type="ECO:0000313" key="3">
    <source>
        <dbReference type="Proteomes" id="UP000184164"/>
    </source>
</evidence>
<feature type="compositionally biased region" description="Basic residues" evidence="1">
    <location>
        <begin position="284"/>
        <end position="299"/>
    </location>
</feature>
<dbReference type="OrthoDB" id="1117326at2"/>
<protein>
    <recommendedName>
        <fullName evidence="4">Outer membrane protein beta-barrel domain-containing protein</fullName>
    </recommendedName>
</protein>
<organism evidence="2 3">
    <name type="scientific">Mariniphaga anaerophila</name>
    <dbReference type="NCBI Taxonomy" id="1484053"/>
    <lineage>
        <taxon>Bacteria</taxon>
        <taxon>Pseudomonadati</taxon>
        <taxon>Bacteroidota</taxon>
        <taxon>Bacteroidia</taxon>
        <taxon>Marinilabiliales</taxon>
        <taxon>Prolixibacteraceae</taxon>
        <taxon>Mariniphaga</taxon>
    </lineage>
</organism>
<gene>
    <name evidence="2" type="ORF">SAMN05444274_106305</name>
</gene>
<dbReference type="RefSeq" id="WP_073002558.1">
    <property type="nucleotide sequence ID" value="NZ_FQUM01000006.1"/>
</dbReference>
<reference evidence="2 3" key="1">
    <citation type="submission" date="2016-11" db="EMBL/GenBank/DDBJ databases">
        <authorList>
            <person name="Jaros S."/>
            <person name="Januszkiewicz K."/>
            <person name="Wedrychowicz H."/>
        </authorList>
    </citation>
    <scope>NUCLEOTIDE SEQUENCE [LARGE SCALE GENOMIC DNA]</scope>
    <source>
        <strain evidence="2 3">DSM 26910</strain>
    </source>
</reference>
<feature type="region of interest" description="Disordered" evidence="1">
    <location>
        <begin position="273"/>
        <end position="299"/>
    </location>
</feature>
<accession>A0A1M5CXB4</accession>
<evidence type="ECO:0000256" key="1">
    <source>
        <dbReference type="SAM" id="MobiDB-lite"/>
    </source>
</evidence>
<keyword evidence="3" id="KW-1185">Reference proteome</keyword>